<dbReference type="VEuPathDB" id="FungiDB:HMPREF1541_04420"/>
<keyword evidence="3" id="KW-1185">Reference proteome</keyword>
<dbReference type="HOGENOM" id="CLU_1151748_0_0_1"/>
<evidence type="ECO:0000313" key="3">
    <source>
        <dbReference type="Proteomes" id="UP000030752"/>
    </source>
</evidence>
<dbReference type="AlphaFoldDB" id="W2RWR2"/>
<dbReference type="InParanoid" id="W2RWR2"/>
<evidence type="ECO:0000256" key="1">
    <source>
        <dbReference type="SAM" id="MobiDB-lite"/>
    </source>
</evidence>
<feature type="compositionally biased region" description="Polar residues" evidence="1">
    <location>
        <begin position="93"/>
        <end position="107"/>
    </location>
</feature>
<protein>
    <submittedName>
        <fullName evidence="2">Uncharacterized protein</fullName>
    </submittedName>
</protein>
<evidence type="ECO:0000313" key="2">
    <source>
        <dbReference type="EMBL" id="ETN40144.1"/>
    </source>
</evidence>
<feature type="region of interest" description="Disordered" evidence="1">
    <location>
        <begin position="70"/>
        <end position="108"/>
    </location>
</feature>
<accession>W2RWR2</accession>
<dbReference type="Proteomes" id="UP000030752">
    <property type="component" value="Unassembled WGS sequence"/>
</dbReference>
<dbReference type="RefSeq" id="XP_008716987.1">
    <property type="nucleotide sequence ID" value="XM_008718765.1"/>
</dbReference>
<name>W2RWR2_CYPE1</name>
<dbReference type="GeneID" id="19971759"/>
<dbReference type="eggNOG" id="ENOG502T3PA">
    <property type="taxonomic scope" value="Eukaryota"/>
</dbReference>
<reference evidence="2 3" key="1">
    <citation type="submission" date="2013-03" db="EMBL/GenBank/DDBJ databases">
        <title>The Genome Sequence of Phialophora europaea CBS 101466.</title>
        <authorList>
            <consortium name="The Broad Institute Genomics Platform"/>
            <person name="Cuomo C."/>
            <person name="de Hoog S."/>
            <person name="Gorbushina A."/>
            <person name="Walker B."/>
            <person name="Young S.K."/>
            <person name="Zeng Q."/>
            <person name="Gargeya S."/>
            <person name="Fitzgerald M."/>
            <person name="Haas B."/>
            <person name="Abouelleil A."/>
            <person name="Allen A.W."/>
            <person name="Alvarado L."/>
            <person name="Arachchi H.M."/>
            <person name="Berlin A.M."/>
            <person name="Chapman S.B."/>
            <person name="Gainer-Dewar J."/>
            <person name="Goldberg J."/>
            <person name="Griggs A."/>
            <person name="Gujja S."/>
            <person name="Hansen M."/>
            <person name="Howarth C."/>
            <person name="Imamovic A."/>
            <person name="Ireland A."/>
            <person name="Larimer J."/>
            <person name="McCowan C."/>
            <person name="Murphy C."/>
            <person name="Pearson M."/>
            <person name="Poon T.W."/>
            <person name="Priest M."/>
            <person name="Roberts A."/>
            <person name="Saif S."/>
            <person name="Shea T."/>
            <person name="Sisk P."/>
            <person name="Sykes S."/>
            <person name="Wortman J."/>
            <person name="Nusbaum C."/>
            <person name="Birren B."/>
        </authorList>
    </citation>
    <scope>NUCLEOTIDE SEQUENCE [LARGE SCALE GENOMIC DNA]</scope>
    <source>
        <strain evidence="2 3">CBS 101466</strain>
    </source>
</reference>
<feature type="compositionally biased region" description="Polar residues" evidence="1">
    <location>
        <begin position="70"/>
        <end position="81"/>
    </location>
</feature>
<gene>
    <name evidence="2" type="ORF">HMPREF1541_04420</name>
</gene>
<organism evidence="2 3">
    <name type="scientific">Cyphellophora europaea (strain CBS 101466)</name>
    <name type="common">Phialophora europaea</name>
    <dbReference type="NCBI Taxonomy" id="1220924"/>
    <lineage>
        <taxon>Eukaryota</taxon>
        <taxon>Fungi</taxon>
        <taxon>Dikarya</taxon>
        <taxon>Ascomycota</taxon>
        <taxon>Pezizomycotina</taxon>
        <taxon>Eurotiomycetes</taxon>
        <taxon>Chaetothyriomycetidae</taxon>
        <taxon>Chaetothyriales</taxon>
        <taxon>Cyphellophoraceae</taxon>
        <taxon>Cyphellophora</taxon>
    </lineage>
</organism>
<dbReference type="EMBL" id="KB822720">
    <property type="protein sequence ID" value="ETN40144.1"/>
    <property type="molecule type" value="Genomic_DNA"/>
</dbReference>
<sequence>MPSLFIDDPALRDPPLPLPAAARQLYSAVCQGITYFEAFQQSYRKSIKGVRAYGDSELLNRCWTTQIHTSMSDPTRASGLQKSADRNDPNDQMYGQSHNQSHSQTQKPDLVEDNLSFPQHQRRILERIDALRRSCYPRMLEQAAAAKDGDAPWLEPELYANRLRHGAAEKLKRRVENSSDDVKYAIGGMRKDYLLAKDAMRELKSLRQDLTTYKACWDKNWEWEKDDGGESDQGYGDDDGQ</sequence>
<proteinExistence type="predicted"/>